<dbReference type="Pfam" id="PF02575">
    <property type="entry name" value="YbaB_DNA_bd"/>
    <property type="match status" value="1"/>
</dbReference>
<keyword evidence="1" id="KW-0963">Cytoplasm</keyword>
<dbReference type="GO" id="GO:0043590">
    <property type="term" value="C:bacterial nucleoid"/>
    <property type="evidence" value="ECO:0007669"/>
    <property type="project" value="UniProtKB-UniRule"/>
</dbReference>
<comment type="subunit">
    <text evidence="1">Homodimer.</text>
</comment>
<dbReference type="InterPro" id="IPR036894">
    <property type="entry name" value="YbaB-like_sf"/>
</dbReference>
<comment type="similarity">
    <text evidence="1">Belongs to the YbaB/EbfC family.</text>
</comment>
<organism evidence="2 3">
    <name type="scientific">Metamycoplasma orale</name>
    <name type="common">Mycoplasma orale</name>
    <dbReference type="NCBI Taxonomy" id="2121"/>
    <lineage>
        <taxon>Bacteria</taxon>
        <taxon>Bacillati</taxon>
        <taxon>Mycoplasmatota</taxon>
        <taxon>Mycoplasmoidales</taxon>
        <taxon>Metamycoplasmataceae</taxon>
        <taxon>Metamycoplasma</taxon>
    </lineage>
</organism>
<dbReference type="RefSeq" id="WP_022936065.1">
    <property type="nucleotide sequence ID" value="NZ_LR214940.1"/>
</dbReference>
<evidence type="ECO:0000313" key="3">
    <source>
        <dbReference type="Proteomes" id="UP000290482"/>
    </source>
</evidence>
<dbReference type="SUPFAM" id="SSF82607">
    <property type="entry name" value="YbaB-like"/>
    <property type="match status" value="1"/>
</dbReference>
<dbReference type="PIRSF" id="PIRSF004555">
    <property type="entry name" value="UCP004555"/>
    <property type="match status" value="1"/>
</dbReference>
<dbReference type="InterPro" id="IPR004401">
    <property type="entry name" value="YbaB/EbfC"/>
</dbReference>
<dbReference type="GO" id="GO:0005737">
    <property type="term" value="C:cytoplasm"/>
    <property type="evidence" value="ECO:0007669"/>
    <property type="project" value="UniProtKB-UniRule"/>
</dbReference>
<dbReference type="GO" id="GO:0003677">
    <property type="term" value="F:DNA binding"/>
    <property type="evidence" value="ECO:0007669"/>
    <property type="project" value="UniProtKB-UniRule"/>
</dbReference>
<protein>
    <recommendedName>
        <fullName evidence="1">Nucleoid-associated protein NCTC10112_00169</fullName>
    </recommendedName>
</protein>
<keyword evidence="3" id="KW-1185">Reference proteome</keyword>
<dbReference type="HAMAP" id="MF_00274">
    <property type="entry name" value="DNA_YbaB_EbfC"/>
    <property type="match status" value="1"/>
</dbReference>
<gene>
    <name evidence="2" type="primary">MCYN0834</name>
    <name evidence="2" type="ORF">NCTC10112_00169</name>
</gene>
<sequence length="95" mass="10719">MNINEMMKNAKRLQDELAKETEKLYVKEFKVEKHGIVVVMLGSRRLKSVIIDPALVDPEEPELIGDLVILAVNEVLEIIDEEQEALNAKFAPAGF</sequence>
<comment type="function">
    <text evidence="1">Binds to DNA and alters its conformation. May be involved in regulation of gene expression, nucleoid organization and DNA protection.</text>
</comment>
<evidence type="ECO:0000313" key="2">
    <source>
        <dbReference type="EMBL" id="VEU55324.1"/>
    </source>
</evidence>
<reference evidence="2 3" key="1">
    <citation type="submission" date="2019-01" db="EMBL/GenBank/DDBJ databases">
        <authorList>
            <consortium name="Pathogen Informatics"/>
        </authorList>
    </citation>
    <scope>NUCLEOTIDE SEQUENCE [LARGE SCALE GENOMIC DNA]</scope>
    <source>
        <strain evidence="2 3">NCTC10112</strain>
    </source>
</reference>
<dbReference type="OrthoDB" id="399030at2"/>
<dbReference type="AlphaFoldDB" id="A0A448ZVY2"/>
<name>A0A448ZVY2_METOS</name>
<proteinExistence type="inferred from homology"/>
<keyword evidence="1" id="KW-0238">DNA-binding</keyword>
<dbReference type="Gene3D" id="3.30.1310.10">
    <property type="entry name" value="Nucleoid-associated protein YbaB-like domain"/>
    <property type="match status" value="1"/>
</dbReference>
<comment type="subcellular location">
    <subcellularLocation>
        <location evidence="1">Cytoplasm</location>
        <location evidence="1">Nucleoid</location>
    </subcellularLocation>
</comment>
<accession>A0A448ZVY2</accession>
<dbReference type="KEGG" id="mob:NCTC10112_00169"/>
<evidence type="ECO:0000256" key="1">
    <source>
        <dbReference type="HAMAP-Rule" id="MF_00274"/>
    </source>
</evidence>
<dbReference type="EMBL" id="LR214940">
    <property type="protein sequence ID" value="VEU55324.1"/>
    <property type="molecule type" value="Genomic_DNA"/>
</dbReference>
<dbReference type="Proteomes" id="UP000290482">
    <property type="component" value="Chromosome"/>
</dbReference>